<organism evidence="1 2">
    <name type="scientific">Vespula squamosa</name>
    <name type="common">Southern yellow jacket</name>
    <name type="synonym">Wasp</name>
    <dbReference type="NCBI Taxonomy" id="30214"/>
    <lineage>
        <taxon>Eukaryota</taxon>
        <taxon>Metazoa</taxon>
        <taxon>Ecdysozoa</taxon>
        <taxon>Arthropoda</taxon>
        <taxon>Hexapoda</taxon>
        <taxon>Insecta</taxon>
        <taxon>Pterygota</taxon>
        <taxon>Neoptera</taxon>
        <taxon>Endopterygota</taxon>
        <taxon>Hymenoptera</taxon>
        <taxon>Apocrita</taxon>
        <taxon>Aculeata</taxon>
        <taxon>Vespoidea</taxon>
        <taxon>Vespidae</taxon>
        <taxon>Vespinae</taxon>
        <taxon>Vespula</taxon>
    </lineage>
</organism>
<name>A0ABD1ZZT8_VESSQ</name>
<keyword evidence="2" id="KW-1185">Reference proteome</keyword>
<sequence length="65" mass="7235">MMRKSLPLLCCVKKNIVTIHIVIIPINVLYEKADMLSSSILYLLLVIENTSLPAAIRVTHCLGLT</sequence>
<dbReference type="AlphaFoldDB" id="A0ABD1ZZT8"/>
<evidence type="ECO:0000313" key="1">
    <source>
        <dbReference type="EMBL" id="KAL2713874.1"/>
    </source>
</evidence>
<evidence type="ECO:0000313" key="2">
    <source>
        <dbReference type="Proteomes" id="UP001607302"/>
    </source>
</evidence>
<dbReference type="Proteomes" id="UP001607302">
    <property type="component" value="Unassembled WGS sequence"/>
</dbReference>
<proteinExistence type="predicted"/>
<gene>
    <name evidence="1" type="ORF">V1478_016431</name>
</gene>
<protein>
    <submittedName>
        <fullName evidence="1">Uncharacterized protein</fullName>
    </submittedName>
</protein>
<accession>A0ABD1ZZT8</accession>
<reference evidence="1 2" key="1">
    <citation type="journal article" date="2024" name="Ann. Entomol. Soc. Am.">
        <title>Genomic analyses of the southern and eastern yellowjacket wasps (Hymenoptera: Vespidae) reveal evolutionary signatures of social life.</title>
        <authorList>
            <person name="Catto M.A."/>
            <person name="Caine P.B."/>
            <person name="Orr S.E."/>
            <person name="Hunt B.G."/>
            <person name="Goodisman M.A.D."/>
        </authorList>
    </citation>
    <scope>NUCLEOTIDE SEQUENCE [LARGE SCALE GENOMIC DNA]</scope>
    <source>
        <strain evidence="1">233</strain>
        <tissue evidence="1">Head and thorax</tissue>
    </source>
</reference>
<comment type="caution">
    <text evidence="1">The sequence shown here is derived from an EMBL/GenBank/DDBJ whole genome shotgun (WGS) entry which is preliminary data.</text>
</comment>
<dbReference type="EMBL" id="JAUDFV010000157">
    <property type="protein sequence ID" value="KAL2713874.1"/>
    <property type="molecule type" value="Genomic_DNA"/>
</dbReference>